<dbReference type="eggNOG" id="COG5485">
    <property type="taxonomic scope" value="Bacteria"/>
</dbReference>
<evidence type="ECO:0000313" key="2">
    <source>
        <dbReference type="Proteomes" id="UP000005297"/>
    </source>
</evidence>
<evidence type="ECO:0000313" key="1">
    <source>
        <dbReference type="EMBL" id="EAU55784.1"/>
    </source>
</evidence>
<dbReference type="InParanoid" id="Q0F1W6"/>
<dbReference type="SUPFAM" id="SSF54427">
    <property type="entry name" value="NTF2-like"/>
    <property type="match status" value="1"/>
</dbReference>
<dbReference type="InterPro" id="IPR032710">
    <property type="entry name" value="NTF2-like_dom_sf"/>
</dbReference>
<evidence type="ECO:0008006" key="3">
    <source>
        <dbReference type="Google" id="ProtNLM"/>
    </source>
</evidence>
<keyword evidence="2" id="KW-1185">Reference proteome</keyword>
<dbReference type="GO" id="GO:0030638">
    <property type="term" value="P:polyketide metabolic process"/>
    <property type="evidence" value="ECO:0007669"/>
    <property type="project" value="InterPro"/>
</dbReference>
<organism evidence="1 2">
    <name type="scientific">Mariprofundus ferrooxydans PV-1</name>
    <dbReference type="NCBI Taxonomy" id="314345"/>
    <lineage>
        <taxon>Bacteria</taxon>
        <taxon>Pseudomonadati</taxon>
        <taxon>Pseudomonadota</taxon>
        <taxon>Candidatius Mariprofundia</taxon>
        <taxon>Mariprofundales</taxon>
        <taxon>Mariprofundaceae</taxon>
        <taxon>Mariprofundus</taxon>
    </lineage>
</organism>
<dbReference type="STRING" id="314344.AL013_05500"/>
<sequence>MNAKDLVATYIEEVWNCGNLAALSDLTAPGFTYHLGGQPPRDLAGMEQFLAGTREAFPDWRVTVESIVGNESLVAVRWSGEVTHLGLFHGAPATGKKVSVSGINLYRIEGGKVAQEWEQMDSLGMLGQLGILPT</sequence>
<dbReference type="PANTHER" id="PTHR38436">
    <property type="entry name" value="POLYKETIDE CYCLASE SNOAL-LIKE DOMAIN"/>
    <property type="match status" value="1"/>
</dbReference>
<gene>
    <name evidence="1" type="ORF">SPV1_02512</name>
</gene>
<dbReference type="Gene3D" id="3.10.450.50">
    <property type="match status" value="1"/>
</dbReference>
<dbReference type="RefSeq" id="WP_009850803.1">
    <property type="nucleotide sequence ID" value="NZ_DS022295.1"/>
</dbReference>
<protein>
    <recommendedName>
        <fullName evidence="3">Ester cyclase</fullName>
    </recommendedName>
</protein>
<dbReference type="OrthoDB" id="9182871at2"/>
<dbReference type="AlphaFoldDB" id="Q0F1W6"/>
<name>Q0F1W6_9PROT</name>
<dbReference type="HOGENOM" id="CLU_100997_5_0_0"/>
<comment type="caution">
    <text evidence="1">The sequence shown here is derived from an EMBL/GenBank/DDBJ whole genome shotgun (WGS) entry which is preliminary data.</text>
</comment>
<dbReference type="PANTHER" id="PTHR38436:SF1">
    <property type="entry name" value="ESTER CYCLASE"/>
    <property type="match status" value="1"/>
</dbReference>
<dbReference type="Pfam" id="PF07366">
    <property type="entry name" value="SnoaL"/>
    <property type="match status" value="1"/>
</dbReference>
<accession>Q0F1W6</accession>
<dbReference type="Proteomes" id="UP000005297">
    <property type="component" value="Unassembled WGS sequence"/>
</dbReference>
<dbReference type="InterPro" id="IPR009959">
    <property type="entry name" value="Cyclase_SnoaL-like"/>
</dbReference>
<reference evidence="1 2" key="1">
    <citation type="submission" date="2006-09" db="EMBL/GenBank/DDBJ databases">
        <authorList>
            <person name="Emerson D."/>
            <person name="Ferriera S."/>
            <person name="Johnson J."/>
            <person name="Kravitz S."/>
            <person name="Halpern A."/>
            <person name="Remington K."/>
            <person name="Beeson K."/>
            <person name="Tran B."/>
            <person name="Rogers Y.-H."/>
            <person name="Friedman R."/>
            <person name="Venter J.C."/>
        </authorList>
    </citation>
    <scope>NUCLEOTIDE SEQUENCE [LARGE SCALE GENOMIC DNA]</scope>
    <source>
        <strain evidence="1 2">PV-1</strain>
    </source>
</reference>
<proteinExistence type="predicted"/>
<dbReference type="EMBL" id="AATS01000002">
    <property type="protein sequence ID" value="EAU55784.1"/>
    <property type="molecule type" value="Genomic_DNA"/>
</dbReference>